<gene>
    <name evidence="16" type="ORF">HS088_TW07G00619</name>
</gene>
<dbReference type="Gene3D" id="2.60.120.740">
    <property type="match status" value="1"/>
</dbReference>
<dbReference type="SUPFAM" id="SSF49785">
    <property type="entry name" value="Galactose-binding domain-like"/>
    <property type="match status" value="2"/>
</dbReference>
<evidence type="ECO:0000256" key="3">
    <source>
        <dbReference type="ARBA" id="ARBA00009809"/>
    </source>
</evidence>
<dbReference type="SUPFAM" id="SSF51445">
    <property type="entry name" value="(Trans)glycosidases"/>
    <property type="match status" value="1"/>
</dbReference>
<dbReference type="Gene3D" id="3.40.50.300">
    <property type="entry name" value="P-loop containing nucleotide triphosphate hydrolases"/>
    <property type="match status" value="1"/>
</dbReference>
<evidence type="ECO:0000259" key="15">
    <source>
        <dbReference type="PROSITE" id="PS51194"/>
    </source>
</evidence>
<dbReference type="GO" id="GO:0004565">
    <property type="term" value="F:beta-galactosidase activity"/>
    <property type="evidence" value="ECO:0007669"/>
    <property type="project" value="UniProtKB-EC"/>
</dbReference>
<proteinExistence type="inferred from homology"/>
<dbReference type="InterPro" id="IPR043159">
    <property type="entry name" value="Lectin_gal-bd_sf"/>
</dbReference>
<evidence type="ECO:0000256" key="5">
    <source>
        <dbReference type="ARBA" id="ARBA00022729"/>
    </source>
</evidence>
<dbReference type="Pfam" id="PF21467">
    <property type="entry name" value="BetaGal_gal-bd"/>
    <property type="match status" value="1"/>
</dbReference>
<keyword evidence="11" id="KW-0326">Glycosidase</keyword>
<dbReference type="SUPFAM" id="SSF52540">
    <property type="entry name" value="P-loop containing nucleoside triphosphate hydrolases"/>
    <property type="match status" value="2"/>
</dbReference>
<dbReference type="GO" id="GO:0004386">
    <property type="term" value="F:helicase activity"/>
    <property type="evidence" value="ECO:0007669"/>
    <property type="project" value="UniProtKB-KW"/>
</dbReference>
<dbReference type="InterPro" id="IPR031330">
    <property type="entry name" value="Gly_Hdrlase_35_cat"/>
</dbReference>
<accession>A0A7J7DFJ5</accession>
<dbReference type="PROSITE" id="PS51192">
    <property type="entry name" value="HELICASE_ATP_BIND_1"/>
    <property type="match status" value="1"/>
</dbReference>
<feature type="domain" description="Helicase ATP-binding" evidence="14">
    <location>
        <begin position="503"/>
        <end position="708"/>
    </location>
</feature>
<dbReference type="InterPro" id="IPR049730">
    <property type="entry name" value="SNF2/RAD54-like_C"/>
</dbReference>
<dbReference type="InterPro" id="IPR048913">
    <property type="entry name" value="BetaGal_gal-bd"/>
</dbReference>
<evidence type="ECO:0000256" key="2">
    <source>
        <dbReference type="ARBA" id="ARBA00004123"/>
    </source>
</evidence>
<dbReference type="GO" id="GO:0005634">
    <property type="term" value="C:nucleus"/>
    <property type="evidence" value="ECO:0007669"/>
    <property type="project" value="UniProtKB-SubCell"/>
</dbReference>
<dbReference type="Pfam" id="PF01301">
    <property type="entry name" value="Glyco_hydro_35"/>
    <property type="match status" value="1"/>
</dbReference>
<comment type="similarity">
    <text evidence="3">Belongs to the glycosyl hydrolase 35 family.</text>
</comment>
<organism evidence="16 17">
    <name type="scientific">Tripterygium wilfordii</name>
    <name type="common">Thunder God vine</name>
    <dbReference type="NCBI Taxonomy" id="458696"/>
    <lineage>
        <taxon>Eukaryota</taxon>
        <taxon>Viridiplantae</taxon>
        <taxon>Streptophyta</taxon>
        <taxon>Embryophyta</taxon>
        <taxon>Tracheophyta</taxon>
        <taxon>Spermatophyta</taxon>
        <taxon>Magnoliopsida</taxon>
        <taxon>eudicotyledons</taxon>
        <taxon>Gunneridae</taxon>
        <taxon>Pentapetalae</taxon>
        <taxon>rosids</taxon>
        <taxon>fabids</taxon>
        <taxon>Celastrales</taxon>
        <taxon>Celastraceae</taxon>
        <taxon>Tripterygium</taxon>
    </lineage>
</organism>
<dbReference type="PROSITE" id="PS50228">
    <property type="entry name" value="SUEL_LECTIN"/>
    <property type="match status" value="1"/>
</dbReference>
<comment type="subcellular location">
    <subcellularLocation>
        <location evidence="2">Nucleus</location>
    </subcellularLocation>
</comment>
<evidence type="ECO:0000256" key="11">
    <source>
        <dbReference type="ARBA" id="ARBA00023295"/>
    </source>
</evidence>
<keyword evidence="9" id="KW-0067">ATP-binding</keyword>
<dbReference type="PRINTS" id="PR00742">
    <property type="entry name" value="GLHYDRLASE35"/>
</dbReference>
<dbReference type="GO" id="GO:0080188">
    <property type="term" value="P:gene silencing by siRNA-directed DNA methylation"/>
    <property type="evidence" value="ECO:0007669"/>
    <property type="project" value="InterPro"/>
</dbReference>
<dbReference type="InterPro" id="IPR038718">
    <property type="entry name" value="SNF2-like_sf"/>
</dbReference>
<dbReference type="InterPro" id="IPR044567">
    <property type="entry name" value="CLSY/DRD1"/>
</dbReference>
<feature type="region of interest" description="Disordered" evidence="12">
    <location>
        <begin position="24"/>
        <end position="145"/>
    </location>
</feature>
<dbReference type="Pfam" id="PF17834">
    <property type="entry name" value="GHD"/>
    <property type="match status" value="1"/>
</dbReference>
<dbReference type="SMART" id="SM00487">
    <property type="entry name" value="DEXDc"/>
    <property type="match status" value="1"/>
</dbReference>
<evidence type="ECO:0000259" key="13">
    <source>
        <dbReference type="PROSITE" id="PS50228"/>
    </source>
</evidence>
<dbReference type="CDD" id="cd22842">
    <property type="entry name" value="Gal_Rha_Lectin_BGal"/>
    <property type="match status" value="1"/>
</dbReference>
<feature type="compositionally biased region" description="Low complexity" evidence="12">
    <location>
        <begin position="40"/>
        <end position="50"/>
    </location>
</feature>
<dbReference type="GO" id="GO:0005524">
    <property type="term" value="F:ATP binding"/>
    <property type="evidence" value="ECO:0007669"/>
    <property type="project" value="UniProtKB-KW"/>
</dbReference>
<dbReference type="InterPro" id="IPR014001">
    <property type="entry name" value="Helicase_ATP-bd"/>
</dbReference>
<evidence type="ECO:0000256" key="8">
    <source>
        <dbReference type="ARBA" id="ARBA00022806"/>
    </source>
</evidence>
<feature type="compositionally biased region" description="Acidic residues" evidence="12">
    <location>
        <begin position="51"/>
        <end position="60"/>
    </location>
</feature>
<dbReference type="InterPro" id="IPR001944">
    <property type="entry name" value="Glycoside_Hdrlase_35"/>
</dbReference>
<sequence length="1807" mass="201809">MDFNAPVCRRTRRQCDLRLERLYAESKGIEPSPSVPVPVPVKELSSSADSDSSEESEGTDSDSGHVVHRKGKRKRVVDDDSTEVIVLDDSDDGGEEEIGSASASVNVGFTERNEYLGEDADDNGSRTEEIRIRGGGGRGKVSKKADVDDDIWIEEVRIGGCGGRGKGVRKANVDEVANKTTDAGVESESESGISERDCDDDYWVSADDGKDIELGLSSSQDTSDDDFERGVTLSGVTIGESEKKRKKEVEEKHGSRKSKNWPTEELGRKGRKGEGKGRAAFSKNLDIYRLLANSIWEKDKPLEGEEEDGDITLEESHDQTRENPHKVPLPLKFTFGIEEPEPMVKSEEEIELENLWAEMDFASKCEEVGSNNFAEDENANRSGEANSDSLCSQGMHKFVLDEEIGIYCTFCHYVKDEIRHIFPPVEKLPTEVSSKKISSNGGNISFDVLQGDFGDPCNDITDGTVWSIIPGTRQTMYPHQQEGFEFVWRNLAGTTDLEKLKNNDSNGGGGGCIISHAPGTGKTRLTLVFLQSYLKLFPNCRPVIFAPASLLLTWEEEFQKWDVGIPFHNINNRELSGKEDTMAVSILERARCQNQFNPIRMVKLYSWSKKESILGISYSLFMTLVGDKGTVGIKNERLLKEAEEMKKILLELPGLLVLDEGHTPRNKRSRIWNALTKLKTEKRIILSGTPFQNNFHELYNTLKIVRPAFEEKIPLRLKQFGKYYYNSRKKLRLDEANEKKLDAGSSVPDDAIEEFRCLMSPFVHVHKGNILLRSVPGLKDCVVVLTAANVQKKLLEIIEHTQSPNVLDFEHKLSMVSVHPTLLLDCALSEKEEALIEESSVGRGVLEKLRYNHSEGVKMRFLIEFVRLMQATKEKVLVFSQFIPPLDLIMEQLASMFNWSKGKEVLHMHGKLDHKERQATIHVFNDPDSEAKVLLASTKACSEGISLIGASRVILLDVVWNPSVERQAISRAYRLGQKRLVFTYHLIVAGTAEWKKYRKQTEKERISELVFTSTTKEDVCLAANVTYDRRSLIIDGQRKLLISASIHYPRSVPAMWPGLVQTAKEGGVDVIETYVFWNGHEPSPGNYYFGGRFDLVKFVKIVQQAGMYLILRIGPFVAAEWNYGGVPVWLHYVPGTVFRTDSEPFKYHMQKFMTYIVNLMKQEKLWASQGGPIILSQASVENEYGYYETFYGDGGKRYAMWAAKMALSQNIGVPWIMCQQYDAPDPVIDTCNSFYCDQFKPISPNKPKIWTENWPGWFKTFGGADPHRPPEDITFAVARFFQNGGSVQNYYMYHGGTNFGLTAGGPFMTTSYDYNAPIDEYGLARLPKWGHLKELHKVIKLCEHALLNSEPFNLSLGPSQEADVYADASGACAAFLSNTDDRNDKIVVFRNASYHLPAWSVSILPDCKNVVFNTAKVGSQTSAVEMVSENLRPSVTSSNKGLKALKWEVFMEKSGIWGETDFIKNGLVDHINTTNDTTDYLWYTTSIIVGDNGEFLKKGSRPVLLIESKGHALHAFVNQELKGSASGNGTRSPFKFENPISLKAGKNEIALLSMTVGLQTAGPFYEWIGAGLTSVEIQGFNNGTVDLSTYNWTYKIGLQGEHLGLYNVDGAVQAVIDVPSGTEPVALDMLHMGKGVAWLNGEGIGRYWPRKTTVYVKCVNECDYRGKFSPDKCNTGCGEPSQRWYHVPRKIQFARRKIASVCAFIAEDYPLVERGDSNENGSSRAAVCLNCPENTRISIVKFASFGSPTGTFGAYVKGDCHDPNSISVVEKVCLNKNECTIELTDENFYTGGCSGATKKLAVEAVCC</sequence>
<dbReference type="PROSITE" id="PS51194">
    <property type="entry name" value="HELICASE_CTER"/>
    <property type="match status" value="1"/>
</dbReference>
<dbReference type="InterPro" id="IPR008979">
    <property type="entry name" value="Galactose-bd-like_sf"/>
</dbReference>
<dbReference type="Proteomes" id="UP000593562">
    <property type="component" value="Unassembled WGS sequence"/>
</dbReference>
<name>A0A7J7DFJ5_TRIWF</name>
<evidence type="ECO:0000256" key="7">
    <source>
        <dbReference type="ARBA" id="ARBA00022801"/>
    </source>
</evidence>
<evidence type="ECO:0000256" key="1">
    <source>
        <dbReference type="ARBA" id="ARBA00001412"/>
    </source>
</evidence>
<evidence type="ECO:0000256" key="12">
    <source>
        <dbReference type="SAM" id="MobiDB-lite"/>
    </source>
</evidence>
<keyword evidence="17" id="KW-1185">Reference proteome</keyword>
<feature type="domain" description="SUEL-type lectin" evidence="13">
    <location>
        <begin position="1721"/>
        <end position="1807"/>
    </location>
</feature>
<dbReference type="InParanoid" id="A0A7J7DFJ5"/>
<dbReference type="PANTHER" id="PTHR45821:SF5">
    <property type="entry name" value="SNF2 DOMAIN-CONTAINING PROTEIN CLASSY 4"/>
    <property type="match status" value="1"/>
</dbReference>
<dbReference type="GO" id="GO:0030246">
    <property type="term" value="F:carbohydrate binding"/>
    <property type="evidence" value="ECO:0007669"/>
    <property type="project" value="InterPro"/>
</dbReference>
<dbReference type="InterPro" id="IPR041392">
    <property type="entry name" value="GHD"/>
</dbReference>
<dbReference type="InterPro" id="IPR017853">
    <property type="entry name" value="GH"/>
</dbReference>
<dbReference type="InterPro" id="IPR001650">
    <property type="entry name" value="Helicase_C-like"/>
</dbReference>
<dbReference type="GO" id="GO:0005975">
    <property type="term" value="P:carbohydrate metabolic process"/>
    <property type="evidence" value="ECO:0007669"/>
    <property type="project" value="InterPro"/>
</dbReference>
<dbReference type="Pfam" id="PF00271">
    <property type="entry name" value="Helicase_C"/>
    <property type="match status" value="1"/>
</dbReference>
<evidence type="ECO:0000313" key="16">
    <source>
        <dbReference type="EMBL" id="KAF5745038.1"/>
    </source>
</evidence>
<keyword evidence="6" id="KW-0547">Nucleotide-binding</keyword>
<dbReference type="PANTHER" id="PTHR45821">
    <property type="entry name" value="SNF2 DOMAIN-CONTAINING PROTEIN CLASSY 2-RELATED"/>
    <property type="match status" value="1"/>
</dbReference>
<dbReference type="InterPro" id="IPR027417">
    <property type="entry name" value="P-loop_NTPase"/>
</dbReference>
<evidence type="ECO:0000256" key="10">
    <source>
        <dbReference type="ARBA" id="ARBA00023242"/>
    </source>
</evidence>
<dbReference type="Gene3D" id="3.40.50.10810">
    <property type="entry name" value="Tandem AAA-ATPase domain"/>
    <property type="match status" value="1"/>
</dbReference>
<dbReference type="InterPro" id="IPR000922">
    <property type="entry name" value="Lectin_gal-bd_dom"/>
</dbReference>
<keyword evidence="7" id="KW-0378">Hydrolase</keyword>
<protein>
    <recommendedName>
        <fullName evidence="4">beta-galactosidase</fullName>
        <ecNumber evidence="4">3.2.1.23</ecNumber>
    </recommendedName>
</protein>
<evidence type="ECO:0000313" key="17">
    <source>
        <dbReference type="Proteomes" id="UP000593562"/>
    </source>
</evidence>
<feature type="compositionally biased region" description="Acidic residues" evidence="12">
    <location>
        <begin position="79"/>
        <end position="98"/>
    </location>
</feature>
<keyword evidence="5" id="KW-0732">Signal</keyword>
<keyword evidence="8" id="KW-0347">Helicase</keyword>
<feature type="compositionally biased region" description="Basic and acidic residues" evidence="12">
    <location>
        <begin position="240"/>
        <end position="253"/>
    </location>
</feature>
<dbReference type="Gene3D" id="2.60.120.260">
    <property type="entry name" value="Galactose-binding domain-like"/>
    <property type="match status" value="2"/>
</dbReference>
<feature type="compositionally biased region" description="Basic and acidic residues" evidence="12">
    <location>
        <begin position="265"/>
        <end position="277"/>
    </location>
</feature>
<dbReference type="InterPro" id="IPR000330">
    <property type="entry name" value="SNF2_N"/>
</dbReference>
<dbReference type="FunFam" id="2.60.120.260:FF:000142">
    <property type="entry name" value="Beta-galactosidase"/>
    <property type="match status" value="1"/>
</dbReference>
<dbReference type="CDD" id="cd18793">
    <property type="entry name" value="SF2_C_SNF"/>
    <property type="match status" value="1"/>
</dbReference>
<feature type="domain" description="Helicase C-terminal" evidence="15">
    <location>
        <begin position="864"/>
        <end position="1022"/>
    </location>
</feature>
<dbReference type="Pfam" id="PF02140">
    <property type="entry name" value="SUEL_Lectin"/>
    <property type="match status" value="1"/>
</dbReference>
<evidence type="ECO:0000259" key="14">
    <source>
        <dbReference type="PROSITE" id="PS51192"/>
    </source>
</evidence>
<dbReference type="EMBL" id="JAAARO010000007">
    <property type="protein sequence ID" value="KAF5745038.1"/>
    <property type="molecule type" value="Genomic_DNA"/>
</dbReference>
<reference evidence="16 17" key="1">
    <citation type="journal article" date="2020" name="Nat. Commun.">
        <title>Genome of Tripterygium wilfordii and identification of cytochrome P450 involved in triptolide biosynthesis.</title>
        <authorList>
            <person name="Tu L."/>
            <person name="Su P."/>
            <person name="Zhang Z."/>
            <person name="Gao L."/>
            <person name="Wang J."/>
            <person name="Hu T."/>
            <person name="Zhou J."/>
            <person name="Zhang Y."/>
            <person name="Zhao Y."/>
            <person name="Liu Y."/>
            <person name="Song Y."/>
            <person name="Tong Y."/>
            <person name="Lu Y."/>
            <person name="Yang J."/>
            <person name="Xu C."/>
            <person name="Jia M."/>
            <person name="Peters R.J."/>
            <person name="Huang L."/>
            <person name="Gao W."/>
        </authorList>
    </citation>
    <scope>NUCLEOTIDE SEQUENCE [LARGE SCALE GENOMIC DNA]</scope>
    <source>
        <strain evidence="17">cv. XIE 37</strain>
        <tissue evidence="16">Leaf</tissue>
    </source>
</reference>
<dbReference type="Pfam" id="PF00176">
    <property type="entry name" value="SNF2-rel_dom"/>
    <property type="match status" value="1"/>
</dbReference>
<keyword evidence="10" id="KW-0539">Nucleus</keyword>
<dbReference type="Gene3D" id="3.20.20.80">
    <property type="entry name" value="Glycosidases"/>
    <property type="match status" value="1"/>
</dbReference>
<dbReference type="SMART" id="SM00490">
    <property type="entry name" value="HELICc"/>
    <property type="match status" value="1"/>
</dbReference>
<evidence type="ECO:0000256" key="9">
    <source>
        <dbReference type="ARBA" id="ARBA00022840"/>
    </source>
</evidence>
<evidence type="ECO:0000256" key="6">
    <source>
        <dbReference type="ARBA" id="ARBA00022741"/>
    </source>
</evidence>
<feature type="compositionally biased region" description="Basic and acidic residues" evidence="12">
    <location>
        <begin position="123"/>
        <end position="132"/>
    </location>
</feature>
<feature type="compositionally biased region" description="Basic residues" evidence="12">
    <location>
        <begin position="66"/>
        <end position="75"/>
    </location>
</feature>
<comment type="caution">
    <text evidence="16">The sequence shown here is derived from an EMBL/GenBank/DDBJ whole genome shotgun (WGS) entry which is preliminary data.</text>
</comment>
<dbReference type="EC" id="3.2.1.23" evidence="4"/>
<dbReference type="FunFam" id="3.20.20.80:FF:000006">
    <property type="entry name" value="Beta-galactosidase"/>
    <property type="match status" value="1"/>
</dbReference>
<comment type="catalytic activity">
    <reaction evidence="1">
        <text>Hydrolysis of terminal non-reducing beta-D-galactose residues in beta-D-galactosides.</text>
        <dbReference type="EC" id="3.2.1.23"/>
    </reaction>
</comment>
<feature type="region of interest" description="Disordered" evidence="12">
    <location>
        <begin position="176"/>
        <end position="278"/>
    </location>
</feature>
<evidence type="ECO:0000256" key="4">
    <source>
        <dbReference type="ARBA" id="ARBA00012756"/>
    </source>
</evidence>